<feature type="region of interest" description="Disordered" evidence="1">
    <location>
        <begin position="44"/>
        <end position="73"/>
    </location>
</feature>
<dbReference type="Proteomes" id="UP000464178">
    <property type="component" value="Chromosome"/>
</dbReference>
<dbReference type="EMBL" id="LR593886">
    <property type="protein sequence ID" value="VTR95480.1"/>
    <property type="molecule type" value="Genomic_DNA"/>
</dbReference>
<evidence type="ECO:0000313" key="2">
    <source>
        <dbReference type="EMBL" id="VTR95480.1"/>
    </source>
</evidence>
<dbReference type="AlphaFoldDB" id="A0A6P2D7P9"/>
<evidence type="ECO:0000256" key="1">
    <source>
        <dbReference type="SAM" id="MobiDB-lite"/>
    </source>
</evidence>
<dbReference type="KEGG" id="gms:SOIL9_22340"/>
<sequence length="73" mass="7928">MFRNLRASCETDLMANHLIHVMTWIGNTPKIALGTISKPSTRISQGLCSSGAKHGAVTNRRQPTGSDKFDTSL</sequence>
<organism evidence="2 3">
    <name type="scientific">Gemmata massiliana</name>
    <dbReference type="NCBI Taxonomy" id="1210884"/>
    <lineage>
        <taxon>Bacteria</taxon>
        <taxon>Pseudomonadati</taxon>
        <taxon>Planctomycetota</taxon>
        <taxon>Planctomycetia</taxon>
        <taxon>Gemmatales</taxon>
        <taxon>Gemmataceae</taxon>
        <taxon>Gemmata</taxon>
    </lineage>
</organism>
<evidence type="ECO:0000313" key="3">
    <source>
        <dbReference type="Proteomes" id="UP000464178"/>
    </source>
</evidence>
<gene>
    <name evidence="2" type="ORF">SOIL9_22340</name>
</gene>
<name>A0A6P2D7P9_9BACT</name>
<protein>
    <submittedName>
        <fullName evidence="2">Uncharacterized protein</fullName>
    </submittedName>
</protein>
<proteinExistence type="predicted"/>
<reference evidence="2 3" key="1">
    <citation type="submission" date="2019-05" db="EMBL/GenBank/DDBJ databases">
        <authorList>
            <consortium name="Science for Life Laboratories"/>
        </authorList>
    </citation>
    <scope>NUCLEOTIDE SEQUENCE [LARGE SCALE GENOMIC DNA]</scope>
    <source>
        <strain evidence="2">Soil9</strain>
    </source>
</reference>
<accession>A0A6P2D7P9</accession>
<keyword evidence="3" id="KW-1185">Reference proteome</keyword>